<feature type="domain" description="FAD-binding" evidence="16">
    <location>
        <begin position="247"/>
        <end position="347"/>
    </location>
</feature>
<evidence type="ECO:0000256" key="10">
    <source>
        <dbReference type="ARBA" id="ARBA00023002"/>
    </source>
</evidence>
<evidence type="ECO:0000256" key="6">
    <source>
        <dbReference type="ARBA" id="ARBA00022692"/>
    </source>
</evidence>
<evidence type="ECO:0000256" key="3">
    <source>
        <dbReference type="ARBA" id="ARBA00005349"/>
    </source>
</evidence>
<dbReference type="InterPro" id="IPR036188">
    <property type="entry name" value="FAD/NAD-bd_sf"/>
</dbReference>
<dbReference type="Gramene" id="OBART03G40290.1">
    <property type="protein sequence ID" value="OBART03G40290.1"/>
    <property type="gene ID" value="OBART03G40290"/>
</dbReference>
<gene>
    <name evidence="14" type="primary">COQ6</name>
</gene>
<evidence type="ECO:0000256" key="4">
    <source>
        <dbReference type="ARBA" id="ARBA00022630"/>
    </source>
</evidence>
<evidence type="ECO:0000256" key="14">
    <source>
        <dbReference type="HAMAP-Rule" id="MF_03193"/>
    </source>
</evidence>
<evidence type="ECO:0000256" key="5">
    <source>
        <dbReference type="ARBA" id="ARBA00022688"/>
    </source>
</evidence>
<dbReference type="AlphaFoldDB" id="A0A0D3FR54"/>
<evidence type="ECO:0000256" key="2">
    <source>
        <dbReference type="ARBA" id="ARBA00004127"/>
    </source>
</evidence>
<name>A0A0D3FR54_9ORYZ</name>
<dbReference type="NCBIfam" id="TIGR01988">
    <property type="entry name" value="Ubi-OHases"/>
    <property type="match status" value="1"/>
</dbReference>
<dbReference type="SUPFAM" id="SSF57850">
    <property type="entry name" value="RING/U-box"/>
    <property type="match status" value="1"/>
</dbReference>
<dbReference type="Pfam" id="PF01494">
    <property type="entry name" value="FAD_binding_3"/>
    <property type="match status" value="2"/>
</dbReference>
<dbReference type="eggNOG" id="KOG2164">
    <property type="taxonomic scope" value="Eukaryota"/>
</dbReference>
<feature type="domain" description="FAD-binding" evidence="16">
    <location>
        <begin position="398"/>
        <end position="474"/>
    </location>
</feature>
<protein>
    <recommendedName>
        <fullName evidence="14">Ubiquinone biosynthesis monooxygenase COQ6, mitochondrial</fullName>
        <ecNumber evidence="14">1.14.15.45</ecNumber>
    </recommendedName>
    <alternativeName>
        <fullName evidence="14">2-methoxy-6-polyprenolphenol 4-hydroxylase</fullName>
        <ecNumber evidence="14">1.14.15.46</ecNumber>
    </alternativeName>
</protein>
<keyword evidence="11 14" id="KW-0503">Monooxygenase</keyword>
<dbReference type="GO" id="GO:0071949">
    <property type="term" value="F:FAD binding"/>
    <property type="evidence" value="ECO:0007669"/>
    <property type="project" value="InterPro"/>
</dbReference>
<dbReference type="InterPro" id="IPR018168">
    <property type="entry name" value="Ubi_Hdrlase_CS"/>
</dbReference>
<dbReference type="NCBIfam" id="TIGR01989">
    <property type="entry name" value="COQ6"/>
    <property type="match status" value="1"/>
</dbReference>
<keyword evidence="13 14" id="KW-0472">Membrane</keyword>
<evidence type="ECO:0000256" key="8">
    <source>
        <dbReference type="ARBA" id="ARBA00022827"/>
    </source>
</evidence>
<dbReference type="GO" id="GO:0031314">
    <property type="term" value="C:extrinsic component of mitochondrial inner membrane"/>
    <property type="evidence" value="ECO:0007669"/>
    <property type="project" value="UniProtKB-UniRule"/>
</dbReference>
<keyword evidence="8 14" id="KW-0274">FAD</keyword>
<keyword evidence="12 14" id="KW-0496">Mitochondrion</keyword>
<proteinExistence type="inferred from homology"/>
<dbReference type="UniPathway" id="UPA00232"/>
<keyword evidence="10 14" id="KW-0560">Oxidoreductase</keyword>
<dbReference type="GO" id="GO:0120538">
    <property type="term" value="F:2-methoxy-6-polyprenolphenol 4-hydroxylase activity"/>
    <property type="evidence" value="ECO:0007669"/>
    <property type="project" value="UniProtKB-EC"/>
</dbReference>
<sequence>MLSRGRCFPAASRIRPLVRAFCDAPPSLQDAAAGVPSSQDHTENIDGVKARPDELDIAIVGGGMVGLAVACALSNMPLTKHLRVGIIDSNPALKSRNYLKKDGVPDSRVSTITPATISFFRDIGAWDHVQQQRHTFFGKMQVIYLACPDEMICSVWDYTGLGYTRYSARDVGKEYLGCVVENKVLCNSLLLRLQEENGDIEKMIYPTRLISLALPSKSRQAPTREAISSGYPPEELNRSNLVKLELSDGQTLYSKLVVGADGSKSNVRQTAGIKTTGWNYPQSAIICTVEHITENDCAWQRFLPSGPIALLPIGDNYSNIVWTMSPEESLRRKSMSPEDFVKSVNNALDFGYGPHPHSGSLDYYMEKLFSDIGSTAASTKECFEVPPKAIGVVSERMAFPLSLKHSHDYISKRLALVGDAAHTVHPLAGQGVNLGFGDAAALAKVIAEGVSVGADFGDISLLKRYENDRKAANVAMAALLDGFQKMYSVDFGPLNVLRAAAFHGECIIRVWNHGPAVQPCKCPICRRLINLLVPANVSIDNDDDPQIQHVLGEVQHYNRIFGGTPRNLTQRLQDLPFFIRRLFRELLDPQRTLPLVFRARMVMMVALSAIYVLSPIDILPENVLGLFGFFDDFLVLLIVFLHLAAVYRSLLLYRHGGH</sequence>
<comment type="subcellular location">
    <subcellularLocation>
        <location evidence="2">Endomembrane system</location>
        <topology evidence="2">Multi-pass membrane protein</topology>
    </subcellularLocation>
    <subcellularLocation>
        <location evidence="14">Mitochondrion inner membrane</location>
        <topology evidence="14">Peripheral membrane protein</topology>
        <orientation evidence="14">Matrix side</orientation>
    </subcellularLocation>
</comment>
<dbReference type="PANTHER" id="PTHR43876">
    <property type="entry name" value="UBIQUINONE BIOSYNTHESIS MONOOXYGENASE COQ6, MITOCHONDRIAL"/>
    <property type="match status" value="1"/>
</dbReference>
<comment type="catalytic activity">
    <reaction evidence="14">
        <text>a 2-methoxy-6-(all-trans-polyprenyl)phenol + 2 reduced [2Fe-2S]-[ferredoxin] + O2 + 2 H(+) = a 2-methoxy-6-(all-trans-polyprenyl)benzene-1,4-diol + 2 oxidized [2Fe-2S]-[ferredoxin] + H2O</text>
        <dbReference type="Rhea" id="RHEA:81183"/>
        <dbReference type="Rhea" id="RHEA-COMP:9551"/>
        <dbReference type="Rhea" id="RHEA-COMP:10000"/>
        <dbReference type="Rhea" id="RHEA-COMP:10001"/>
        <dbReference type="Rhea" id="RHEA-COMP:10858"/>
        <dbReference type="ChEBI" id="CHEBI:15377"/>
        <dbReference type="ChEBI" id="CHEBI:15378"/>
        <dbReference type="ChEBI" id="CHEBI:15379"/>
        <dbReference type="ChEBI" id="CHEBI:33737"/>
        <dbReference type="ChEBI" id="CHEBI:33738"/>
        <dbReference type="ChEBI" id="CHEBI:62731"/>
        <dbReference type="ChEBI" id="CHEBI:84166"/>
        <dbReference type="EC" id="1.14.15.46"/>
    </reaction>
</comment>
<dbReference type="Gene3D" id="3.50.50.60">
    <property type="entry name" value="FAD/NAD(P)-binding domain"/>
    <property type="match status" value="2"/>
</dbReference>
<dbReference type="FunFam" id="3.30.9.10:FF:000111">
    <property type="entry name" value="Ubiquinone biosynthesis monooxygenase COQ6, mitochondrial"/>
    <property type="match status" value="1"/>
</dbReference>
<evidence type="ECO:0000256" key="11">
    <source>
        <dbReference type="ARBA" id="ARBA00023033"/>
    </source>
</evidence>
<comment type="catalytic activity">
    <reaction evidence="14">
        <text>a 4-hydroxy-3-(all-trans-polyprenyl)benzoate + 2 reduced [2Fe-2S]-[ferredoxin] + O2 + 2 H(+) = a 3,4-dihydroxy-5-(all-trans-polyprenyl)benzoate + 2 oxidized [2Fe-2S]-[ferredoxin] + H2O</text>
        <dbReference type="Rhea" id="RHEA:81195"/>
        <dbReference type="Rhea" id="RHEA-COMP:9514"/>
        <dbReference type="Rhea" id="RHEA-COMP:10000"/>
        <dbReference type="Rhea" id="RHEA-COMP:10001"/>
        <dbReference type="Rhea" id="RHEA-COMP:10930"/>
        <dbReference type="ChEBI" id="CHEBI:15377"/>
        <dbReference type="ChEBI" id="CHEBI:15378"/>
        <dbReference type="ChEBI" id="CHEBI:15379"/>
        <dbReference type="ChEBI" id="CHEBI:33737"/>
        <dbReference type="ChEBI" id="CHEBI:33738"/>
        <dbReference type="ChEBI" id="CHEBI:64694"/>
        <dbReference type="ChEBI" id="CHEBI:78396"/>
        <dbReference type="EC" id="1.14.15.45"/>
    </reaction>
</comment>
<feature type="transmembrane region" description="Helical" evidence="15">
    <location>
        <begin position="633"/>
        <end position="653"/>
    </location>
</feature>
<dbReference type="InterPro" id="IPR051205">
    <property type="entry name" value="UbiH/COQ6_monooxygenase"/>
</dbReference>
<dbReference type="GO" id="GO:0106364">
    <property type="term" value="F:4-hydroxy-3-all-trans-polyprenylbenzoate oxygenase activity"/>
    <property type="evidence" value="ECO:0007669"/>
    <property type="project" value="UniProtKB-EC"/>
</dbReference>
<dbReference type="GO" id="GO:0016120">
    <property type="term" value="P:carotene biosynthetic process"/>
    <property type="evidence" value="ECO:0007669"/>
    <property type="project" value="TreeGrafter"/>
</dbReference>
<evidence type="ECO:0000256" key="15">
    <source>
        <dbReference type="SAM" id="Phobius"/>
    </source>
</evidence>
<dbReference type="FunFam" id="3.50.50.60:FF:000021">
    <property type="entry name" value="Ubiquinone biosynthesis monooxygenase COQ6"/>
    <property type="match status" value="1"/>
</dbReference>
<dbReference type="PROSITE" id="PS01304">
    <property type="entry name" value="UBIH"/>
    <property type="match status" value="1"/>
</dbReference>
<evidence type="ECO:0000256" key="9">
    <source>
        <dbReference type="ARBA" id="ARBA00022989"/>
    </source>
</evidence>
<dbReference type="EnsemblPlants" id="OBART03G40290.1">
    <property type="protein sequence ID" value="OBART03G40290.1"/>
    <property type="gene ID" value="OBART03G40290"/>
</dbReference>
<evidence type="ECO:0000259" key="16">
    <source>
        <dbReference type="Pfam" id="PF01494"/>
    </source>
</evidence>
<organism evidence="18">
    <name type="scientific">Oryza barthii</name>
    <dbReference type="NCBI Taxonomy" id="65489"/>
    <lineage>
        <taxon>Eukaryota</taxon>
        <taxon>Viridiplantae</taxon>
        <taxon>Streptophyta</taxon>
        <taxon>Embryophyta</taxon>
        <taxon>Tracheophyta</taxon>
        <taxon>Spermatophyta</taxon>
        <taxon>Magnoliopsida</taxon>
        <taxon>Liliopsida</taxon>
        <taxon>Poales</taxon>
        <taxon>Poaceae</taxon>
        <taxon>BOP clade</taxon>
        <taxon>Oryzoideae</taxon>
        <taxon>Oryzeae</taxon>
        <taxon>Oryzinae</taxon>
        <taxon>Oryza</taxon>
    </lineage>
</organism>
<dbReference type="InterPro" id="IPR010652">
    <property type="entry name" value="DUF1232"/>
</dbReference>
<comment type="function">
    <text evidence="14">FAD-dependent monooxygenase required for two non-consecutive steps during ubiquinone biosynthesis. Required for the C5-ring hydroxylation during ubiquinone biosynthesis by catalyzing the hydroxylation of 4-hydroxy-3-(all-trans-polyprenyl)benzoic acid to 3,4-dihydroxy-5-(all-trans-polyprenyl)benzoic acid. Also acts downstream of coq4, for the C1-hydroxylation during ubiquinone biosynthesis by catalyzing the hydroxylation of 2-methoxy-6-(all-trans-polyprenyl)phenol to 2-methoxy-6-(all-trans-polyprenyl)benzene-1,4-diol. The electrons required for the hydroxylation reaction are funneled indirectly to coq6 from NADPH via a ferredoxin/ferredoxin reductase system.</text>
</comment>
<dbReference type="Proteomes" id="UP000026960">
    <property type="component" value="Chromosome 3"/>
</dbReference>
<dbReference type="PANTHER" id="PTHR43876:SF7">
    <property type="entry name" value="UBIQUINONE BIOSYNTHESIS MONOOXYGENASE COQ6, MITOCHONDRIAL"/>
    <property type="match status" value="1"/>
</dbReference>
<accession>A0A0D3FR54</accession>
<keyword evidence="9 15" id="KW-1133">Transmembrane helix</keyword>
<dbReference type="InterPro" id="IPR010971">
    <property type="entry name" value="UbiH/COQ6"/>
</dbReference>
<comment type="similarity">
    <text evidence="3 14">Belongs to the UbiH/COQ6 family.</text>
</comment>
<dbReference type="eggNOG" id="KOG3855">
    <property type="taxonomic scope" value="Eukaryota"/>
</dbReference>
<evidence type="ECO:0000256" key="7">
    <source>
        <dbReference type="ARBA" id="ARBA00022792"/>
    </source>
</evidence>
<dbReference type="Pfam" id="PF06803">
    <property type="entry name" value="DUF1232"/>
    <property type="match status" value="1"/>
</dbReference>
<dbReference type="GO" id="GO:0016712">
    <property type="term" value="F:oxidoreductase activity, acting on paired donors, with incorporation or reduction of molecular oxygen, reduced flavin or flavoprotein as one donor, and incorporation of one atom of oxygen"/>
    <property type="evidence" value="ECO:0007669"/>
    <property type="project" value="UniProtKB-UniRule"/>
</dbReference>
<dbReference type="FunFam" id="3.50.50.60:FF:000205">
    <property type="entry name" value="Ubiquinone biosynthesis monooxygenase COQ6, mitochondrial"/>
    <property type="match status" value="1"/>
</dbReference>
<dbReference type="GO" id="GO:0012505">
    <property type="term" value="C:endomembrane system"/>
    <property type="evidence" value="ECO:0007669"/>
    <property type="project" value="UniProtKB-SubCell"/>
</dbReference>
<dbReference type="GO" id="GO:0016123">
    <property type="term" value="P:xanthophyll biosynthetic process"/>
    <property type="evidence" value="ECO:0007669"/>
    <property type="project" value="TreeGrafter"/>
</dbReference>
<dbReference type="SUPFAM" id="SSF51905">
    <property type="entry name" value="FAD/NAD(P)-binding domain"/>
    <property type="match status" value="1"/>
</dbReference>
<evidence type="ECO:0000256" key="12">
    <source>
        <dbReference type="ARBA" id="ARBA00023128"/>
    </source>
</evidence>
<evidence type="ECO:0000313" key="18">
    <source>
        <dbReference type="EnsemblPlants" id="OBART03G40290.1"/>
    </source>
</evidence>
<dbReference type="HAMAP" id="MF_03193">
    <property type="entry name" value="COQ6_monooxygenase"/>
    <property type="match status" value="1"/>
</dbReference>
<comment type="subunit">
    <text evidence="14">Component of a multi-subunit COQ enzyme complex.</text>
</comment>
<keyword evidence="19" id="KW-1185">Reference proteome</keyword>
<dbReference type="InterPro" id="IPR002938">
    <property type="entry name" value="FAD-bd"/>
</dbReference>
<feature type="domain" description="DUF1232" evidence="17">
    <location>
        <begin position="603"/>
        <end position="637"/>
    </location>
</feature>
<comment type="pathway">
    <text evidence="14">Cofactor biosynthesis; ubiquinone biosynthesis.</text>
</comment>
<evidence type="ECO:0000256" key="13">
    <source>
        <dbReference type="ARBA" id="ARBA00023136"/>
    </source>
</evidence>
<keyword evidence="6 15" id="KW-0812">Transmembrane</keyword>
<dbReference type="InterPro" id="IPR000689">
    <property type="entry name" value="UbQ_mOase_COQ6"/>
</dbReference>
<reference evidence="18" key="2">
    <citation type="submission" date="2015-03" db="UniProtKB">
        <authorList>
            <consortium name="EnsemblPlants"/>
        </authorList>
    </citation>
    <scope>IDENTIFICATION</scope>
</reference>
<dbReference type="STRING" id="65489.A0A0D3FR54"/>
<keyword evidence="5 14" id="KW-0831">Ubiquinone biosynthesis</keyword>
<evidence type="ECO:0000256" key="1">
    <source>
        <dbReference type="ARBA" id="ARBA00001974"/>
    </source>
</evidence>
<reference evidence="18" key="1">
    <citation type="journal article" date="2009" name="Rice">
        <title>De Novo Next Generation Sequencing of Plant Genomes.</title>
        <authorList>
            <person name="Rounsley S."/>
            <person name="Marri P.R."/>
            <person name="Yu Y."/>
            <person name="He R."/>
            <person name="Sisneros N."/>
            <person name="Goicoechea J.L."/>
            <person name="Lee S.J."/>
            <person name="Angelova A."/>
            <person name="Kudrna D."/>
            <person name="Luo M."/>
            <person name="Affourtit J."/>
            <person name="Desany B."/>
            <person name="Knight J."/>
            <person name="Niazi F."/>
            <person name="Egholm M."/>
            <person name="Wing R.A."/>
        </authorList>
    </citation>
    <scope>NUCLEOTIDE SEQUENCE [LARGE SCALE GENOMIC DNA]</scope>
    <source>
        <strain evidence="18">cv. IRGC 105608</strain>
    </source>
</reference>
<evidence type="ECO:0000313" key="19">
    <source>
        <dbReference type="Proteomes" id="UP000026960"/>
    </source>
</evidence>
<dbReference type="HOGENOM" id="CLU_009665_15_0_1"/>
<dbReference type="EC" id="1.14.15.46" evidence="14"/>
<keyword evidence="7 14" id="KW-0999">Mitochondrion inner membrane</keyword>
<dbReference type="PRINTS" id="PR00420">
    <property type="entry name" value="RNGMNOXGNASE"/>
</dbReference>
<dbReference type="EC" id="1.14.15.45" evidence="14"/>
<keyword evidence="4 14" id="KW-0285">Flavoprotein</keyword>
<dbReference type="PaxDb" id="65489-OBART03G40290.1"/>
<comment type="cofactor">
    <cofactor evidence="1 14">
        <name>FAD</name>
        <dbReference type="ChEBI" id="CHEBI:57692"/>
    </cofactor>
</comment>
<evidence type="ECO:0000259" key="17">
    <source>
        <dbReference type="Pfam" id="PF06803"/>
    </source>
</evidence>